<keyword evidence="2" id="KW-0812">Transmembrane</keyword>
<dbReference type="AlphaFoldDB" id="A0A2U1FPD3"/>
<feature type="transmembrane region" description="Helical" evidence="2">
    <location>
        <begin position="7"/>
        <end position="28"/>
    </location>
</feature>
<keyword evidence="4" id="KW-1185">Reference proteome</keyword>
<gene>
    <name evidence="3" type="ORF">C7382_10261</name>
</gene>
<dbReference type="RefSeq" id="WP_116678511.1">
    <property type="nucleotide sequence ID" value="NZ_QEKY01000002.1"/>
</dbReference>
<keyword evidence="2" id="KW-1133">Transmembrane helix</keyword>
<keyword evidence="1" id="KW-0175">Coiled coil</keyword>
<name>A0A2U1FPD3_9PORP</name>
<evidence type="ECO:0000256" key="2">
    <source>
        <dbReference type="SAM" id="Phobius"/>
    </source>
</evidence>
<reference evidence="3 4" key="1">
    <citation type="submission" date="2018-04" db="EMBL/GenBank/DDBJ databases">
        <title>Genomic Encyclopedia of Type Strains, Phase IV (KMG-IV): sequencing the most valuable type-strain genomes for metagenomic binning, comparative biology and taxonomic classification.</title>
        <authorList>
            <person name="Goeker M."/>
        </authorList>
    </citation>
    <scope>NUCLEOTIDE SEQUENCE [LARGE SCALE GENOMIC DNA]</scope>
    <source>
        <strain evidence="3 4">DSM 28520</strain>
    </source>
</reference>
<dbReference type="OrthoDB" id="1115172at2"/>
<dbReference type="Gene3D" id="1.20.5.1700">
    <property type="match status" value="1"/>
</dbReference>
<feature type="coiled-coil region" evidence="1">
    <location>
        <begin position="30"/>
        <end position="170"/>
    </location>
</feature>
<evidence type="ECO:0000256" key="1">
    <source>
        <dbReference type="SAM" id="Coils"/>
    </source>
</evidence>
<keyword evidence="2" id="KW-0472">Membrane</keyword>
<proteinExistence type="predicted"/>
<evidence type="ECO:0000313" key="3">
    <source>
        <dbReference type="EMBL" id="PVZ14019.1"/>
    </source>
</evidence>
<evidence type="ECO:0000313" key="4">
    <source>
        <dbReference type="Proteomes" id="UP000245462"/>
    </source>
</evidence>
<dbReference type="GeneID" id="94549958"/>
<dbReference type="Proteomes" id="UP000245462">
    <property type="component" value="Unassembled WGS sequence"/>
</dbReference>
<dbReference type="EMBL" id="QEKY01000002">
    <property type="protein sequence ID" value="PVZ14019.1"/>
    <property type="molecule type" value="Genomic_DNA"/>
</dbReference>
<organism evidence="3 4">
    <name type="scientific">Porphyromonas loveana</name>
    <dbReference type="NCBI Taxonomy" id="1884669"/>
    <lineage>
        <taxon>Bacteria</taxon>
        <taxon>Pseudomonadati</taxon>
        <taxon>Bacteroidota</taxon>
        <taxon>Bacteroidia</taxon>
        <taxon>Bacteroidales</taxon>
        <taxon>Porphyromonadaceae</taxon>
        <taxon>Porphyromonas</taxon>
    </lineage>
</organism>
<sequence>MEITKKKLVFAAVAVAALIVLMGLFFNWQVIRERSALEQDRENFAKLEKEAMQDELDRISEDYTEQYNKLSGNAGEMNIQLANDSLLAQLTAERTRVNRLQDELKTVKATNARRIGELRGEIKTLRAVLKSYVVQIDSLNAANERLRTENQEVRRNYAQAAGEASRLKVEKAELTGKVELASKLEAAGISIGLLDKKGRAVKNVAKLKTIQMNFIIPKNITAPVGEKAIYARILTPNDEVLQRSSGDVFPFEGKQIAYSCRKQIEYTGDQTDVVLYWNVVQTLTSGSYRVDFFADGHLIGRKSFKLD</sequence>
<accession>A0A2U1FPD3</accession>
<evidence type="ECO:0008006" key="5">
    <source>
        <dbReference type="Google" id="ProtNLM"/>
    </source>
</evidence>
<protein>
    <recommendedName>
        <fullName evidence="5">Cell division protein ZapB</fullName>
    </recommendedName>
</protein>
<comment type="caution">
    <text evidence="3">The sequence shown here is derived from an EMBL/GenBank/DDBJ whole genome shotgun (WGS) entry which is preliminary data.</text>
</comment>